<accession>A0A7R9AWJ5</accession>
<gene>
    <name evidence="2" type="ORF">TSIB3V08_LOCUS6060</name>
</gene>
<name>A0A7R9AWJ5_TIMSH</name>
<proteinExistence type="predicted"/>
<evidence type="ECO:0000256" key="1">
    <source>
        <dbReference type="SAM" id="SignalP"/>
    </source>
</evidence>
<sequence length="142" mass="16126">MAATFSSTKLILVCLVAMVTLSWAVGKTLGQPGEKERLLNELDAITISCDASMPRLKNQGSHRLVYWWTPEIAALRKRCLELRRRATRVANLALDHASYSSEYKKAKKELNNTIKASKMTLWKEICNDIEQDIWGKAYQIVV</sequence>
<feature type="chain" id="PRO_5031242553" evidence="1">
    <location>
        <begin position="25"/>
        <end position="142"/>
    </location>
</feature>
<keyword evidence="1" id="KW-0732">Signal</keyword>
<dbReference type="AlphaFoldDB" id="A0A7R9AWJ5"/>
<evidence type="ECO:0000313" key="2">
    <source>
        <dbReference type="EMBL" id="CAD7261941.1"/>
    </source>
</evidence>
<reference evidence="2" key="1">
    <citation type="submission" date="2020-11" db="EMBL/GenBank/DDBJ databases">
        <authorList>
            <person name="Tran Van P."/>
        </authorList>
    </citation>
    <scope>NUCLEOTIDE SEQUENCE</scope>
</reference>
<feature type="signal peptide" evidence="1">
    <location>
        <begin position="1"/>
        <end position="24"/>
    </location>
</feature>
<dbReference type="EMBL" id="OC002512">
    <property type="protein sequence ID" value="CAD7261941.1"/>
    <property type="molecule type" value="Genomic_DNA"/>
</dbReference>
<protein>
    <submittedName>
        <fullName evidence="2">Uncharacterized protein</fullName>
    </submittedName>
</protein>
<organism evidence="2">
    <name type="scientific">Timema shepardi</name>
    <name type="common">Walking stick</name>
    <dbReference type="NCBI Taxonomy" id="629360"/>
    <lineage>
        <taxon>Eukaryota</taxon>
        <taxon>Metazoa</taxon>
        <taxon>Ecdysozoa</taxon>
        <taxon>Arthropoda</taxon>
        <taxon>Hexapoda</taxon>
        <taxon>Insecta</taxon>
        <taxon>Pterygota</taxon>
        <taxon>Neoptera</taxon>
        <taxon>Polyneoptera</taxon>
        <taxon>Phasmatodea</taxon>
        <taxon>Timematodea</taxon>
        <taxon>Timematoidea</taxon>
        <taxon>Timematidae</taxon>
        <taxon>Timema</taxon>
    </lineage>
</organism>